<evidence type="ECO:0000313" key="1">
    <source>
        <dbReference type="EMBL" id="GAT50656.1"/>
    </source>
</evidence>
<dbReference type="PANTHER" id="PTHR36978">
    <property type="entry name" value="P-LOOP CONTAINING NUCLEOTIDE TRIPHOSPHATE HYDROLASE"/>
    <property type="match status" value="1"/>
</dbReference>
<dbReference type="SUPFAM" id="SSF52540">
    <property type="entry name" value="P-loop containing nucleoside triphosphate hydrolases"/>
    <property type="match status" value="1"/>
</dbReference>
<evidence type="ECO:0000313" key="2">
    <source>
        <dbReference type="Proteomes" id="UP000815677"/>
    </source>
</evidence>
<sequence length="150" mass="16312">MEVLVLGYPRTGTASMHSALVQLGYNEVHHMFAVFTNPMDADLWREAFEARFEGKGEPGPWKTEQFDQVLGHCAAVTDCPAAGVTLSEDLIAAYPNAKVILTMRDPEKWWGSFSSTILPATRSTALRLGMLLDPAGFGRLGAMARAAAQL</sequence>
<dbReference type="EMBL" id="DF846563">
    <property type="protein sequence ID" value="GAT50656.1"/>
    <property type="molecule type" value="Genomic_DNA"/>
</dbReference>
<evidence type="ECO:0008006" key="3">
    <source>
        <dbReference type="Google" id="ProtNLM"/>
    </source>
</evidence>
<dbReference type="InterPro" id="IPR040632">
    <property type="entry name" value="Sulfotransfer_4"/>
</dbReference>
<reference evidence="1" key="1">
    <citation type="submission" date="2014-09" db="EMBL/GenBank/DDBJ databases">
        <title>Genome sequence of the luminous mushroom Mycena chlorophos for searching fungal bioluminescence genes.</title>
        <authorList>
            <person name="Tanaka Y."/>
            <person name="Kasuga D."/>
            <person name="Oba Y."/>
            <person name="Hase S."/>
            <person name="Sato K."/>
            <person name="Oba Y."/>
            <person name="Sakakibara Y."/>
        </authorList>
    </citation>
    <scope>NUCLEOTIDE SEQUENCE</scope>
</reference>
<keyword evidence="2" id="KW-1185">Reference proteome</keyword>
<dbReference type="PANTHER" id="PTHR36978:SF4">
    <property type="entry name" value="P-LOOP CONTAINING NUCLEOSIDE TRIPHOSPHATE HYDROLASE PROTEIN"/>
    <property type="match status" value="1"/>
</dbReference>
<dbReference type="Proteomes" id="UP000815677">
    <property type="component" value="Unassembled WGS sequence"/>
</dbReference>
<name>A0ABQ0LHW9_MYCCL</name>
<proteinExistence type="predicted"/>
<accession>A0ABQ0LHW9</accession>
<dbReference type="InterPro" id="IPR027417">
    <property type="entry name" value="P-loop_NTPase"/>
</dbReference>
<dbReference type="Pfam" id="PF17784">
    <property type="entry name" value="Sulfotransfer_4"/>
    <property type="match status" value="1"/>
</dbReference>
<protein>
    <recommendedName>
        <fullName evidence="3">NAD dependent epimerase/dehydratase</fullName>
    </recommendedName>
</protein>
<gene>
    <name evidence="1" type="ORF">MCHLO_07872</name>
</gene>
<dbReference type="Gene3D" id="3.40.50.300">
    <property type="entry name" value="P-loop containing nucleotide triphosphate hydrolases"/>
    <property type="match status" value="1"/>
</dbReference>
<organism evidence="1 2">
    <name type="scientific">Mycena chlorophos</name>
    <name type="common">Agaric fungus</name>
    <name type="synonym">Agaricus chlorophos</name>
    <dbReference type="NCBI Taxonomy" id="658473"/>
    <lineage>
        <taxon>Eukaryota</taxon>
        <taxon>Fungi</taxon>
        <taxon>Dikarya</taxon>
        <taxon>Basidiomycota</taxon>
        <taxon>Agaricomycotina</taxon>
        <taxon>Agaricomycetes</taxon>
        <taxon>Agaricomycetidae</taxon>
        <taxon>Agaricales</taxon>
        <taxon>Marasmiineae</taxon>
        <taxon>Mycenaceae</taxon>
        <taxon>Mycena</taxon>
    </lineage>
</organism>